<dbReference type="STRING" id="693986.MOC_1680"/>
<reference evidence="5 6" key="1">
    <citation type="journal article" date="2014" name="PLoS ONE">
        <title>Genome Information of Methylobacterium oryzae, a Plant-Probiotic Methylotroph in the Phyllosphere.</title>
        <authorList>
            <person name="Kwak M.J."/>
            <person name="Jeong H."/>
            <person name="Madhaiyan M."/>
            <person name="Lee Y."/>
            <person name="Sa T.M."/>
            <person name="Oh T.K."/>
            <person name="Kim J.F."/>
        </authorList>
    </citation>
    <scope>NUCLEOTIDE SEQUENCE [LARGE SCALE GENOMIC DNA]</scope>
    <source>
        <strain evidence="5 6">CBMB20</strain>
    </source>
</reference>
<evidence type="ECO:0000313" key="6">
    <source>
        <dbReference type="Proteomes" id="UP000029492"/>
    </source>
</evidence>
<feature type="domain" description="SMP-30/Gluconolactonase/LRE-like region" evidence="4">
    <location>
        <begin position="16"/>
        <end position="257"/>
    </location>
</feature>
<dbReference type="Proteomes" id="UP000029492">
    <property type="component" value="Chromosome"/>
</dbReference>
<name>A0A089NSE1_9HYPH</name>
<dbReference type="InterPro" id="IPR011042">
    <property type="entry name" value="6-blade_b-propeller_TolB-like"/>
</dbReference>
<feature type="binding site" evidence="3">
    <location>
        <position position="102"/>
    </location>
    <ligand>
        <name>substrate</name>
    </ligand>
</feature>
<dbReference type="PRINTS" id="PR01790">
    <property type="entry name" value="SMP30FAMILY"/>
</dbReference>
<evidence type="ECO:0000256" key="3">
    <source>
        <dbReference type="PIRSR" id="PIRSR605511-2"/>
    </source>
</evidence>
<proteinExistence type="inferred from homology"/>
<dbReference type="EMBL" id="CP003811">
    <property type="protein sequence ID" value="AIQ89435.1"/>
    <property type="molecule type" value="Genomic_DNA"/>
</dbReference>
<dbReference type="HOGENOM" id="CLU_036110_3_1_5"/>
<dbReference type="InterPro" id="IPR013658">
    <property type="entry name" value="SGL"/>
</dbReference>
<feature type="binding site" evidence="3">
    <location>
        <position position="150"/>
    </location>
    <ligand>
        <name>a divalent metal cation</name>
        <dbReference type="ChEBI" id="CHEBI:60240"/>
    </ligand>
</feature>
<dbReference type="PANTHER" id="PTHR10907">
    <property type="entry name" value="REGUCALCIN"/>
    <property type="match status" value="1"/>
</dbReference>
<protein>
    <submittedName>
        <fullName evidence="5">SMP-30/Gluconolaconase/LRE domain protein</fullName>
    </submittedName>
</protein>
<dbReference type="SUPFAM" id="SSF63829">
    <property type="entry name" value="Calcium-dependent phosphotriesterase"/>
    <property type="match status" value="1"/>
</dbReference>
<evidence type="ECO:0000256" key="1">
    <source>
        <dbReference type="ARBA" id="ARBA00008853"/>
    </source>
</evidence>
<evidence type="ECO:0000259" key="4">
    <source>
        <dbReference type="Pfam" id="PF08450"/>
    </source>
</evidence>
<dbReference type="eggNOG" id="COG3386">
    <property type="taxonomic scope" value="Bacteria"/>
</dbReference>
<keyword evidence="3" id="KW-0862">Zinc</keyword>
<dbReference type="RefSeq" id="WP_043352263.1">
    <property type="nucleotide sequence ID" value="NZ_CP003811.1"/>
</dbReference>
<feature type="active site" description="Proton donor/acceptor" evidence="2">
    <location>
        <position position="199"/>
    </location>
</feature>
<dbReference type="AlphaFoldDB" id="A0A089NSE1"/>
<dbReference type="GO" id="GO:0019853">
    <property type="term" value="P:L-ascorbic acid biosynthetic process"/>
    <property type="evidence" value="ECO:0007669"/>
    <property type="project" value="TreeGrafter"/>
</dbReference>
<sequence>MDPRIRILDRPRRDRLGEGPIWVPERGLLFWVDIEAPALNWLDLARGETGTHPFPEPLGWIIPRAGRRDFIVGLKSGFAIYDLEADRITPIGDPEPDEPDNRLNDAKVDGAGRIWAGSMHQAETAASGSLHRLDPDLTWRRMDTSYGVANGPTFSRDGRILYHSDSAARTVYAFDLAADGTLTGKRAFLRFPEAWGWPDGMTTDSEGCLWIAHWGGGRLSRVDPEGRLMRAIPLPAPNITSCAFAGEGLDRLFVTSAARGAEHVPAAGALFELDVGVTGLPPRAFGG</sequence>
<evidence type="ECO:0000256" key="2">
    <source>
        <dbReference type="PIRSR" id="PIRSR605511-1"/>
    </source>
</evidence>
<dbReference type="GeneID" id="96606449"/>
<keyword evidence="6" id="KW-1185">Reference proteome</keyword>
<feature type="binding site" evidence="3">
    <location>
        <position position="199"/>
    </location>
    <ligand>
        <name>a divalent metal cation</name>
        <dbReference type="ChEBI" id="CHEBI:60240"/>
    </ligand>
</feature>
<dbReference type="GO" id="GO:0004341">
    <property type="term" value="F:gluconolactonase activity"/>
    <property type="evidence" value="ECO:0007669"/>
    <property type="project" value="TreeGrafter"/>
</dbReference>
<dbReference type="Pfam" id="PF08450">
    <property type="entry name" value="SGL"/>
    <property type="match status" value="1"/>
</dbReference>
<comment type="cofactor">
    <cofactor evidence="3">
        <name>Zn(2+)</name>
        <dbReference type="ChEBI" id="CHEBI:29105"/>
    </cofactor>
    <text evidence="3">Binds 1 divalent metal cation per subunit.</text>
</comment>
<dbReference type="PANTHER" id="PTHR10907:SF47">
    <property type="entry name" value="REGUCALCIN"/>
    <property type="match status" value="1"/>
</dbReference>
<organism evidence="5 6">
    <name type="scientific">Methylobacterium oryzae CBMB20</name>
    <dbReference type="NCBI Taxonomy" id="693986"/>
    <lineage>
        <taxon>Bacteria</taxon>
        <taxon>Pseudomonadati</taxon>
        <taxon>Pseudomonadota</taxon>
        <taxon>Alphaproteobacteria</taxon>
        <taxon>Hyphomicrobiales</taxon>
        <taxon>Methylobacteriaceae</taxon>
        <taxon>Methylobacterium</taxon>
    </lineage>
</organism>
<dbReference type="GO" id="GO:0005509">
    <property type="term" value="F:calcium ion binding"/>
    <property type="evidence" value="ECO:0007669"/>
    <property type="project" value="TreeGrafter"/>
</dbReference>
<dbReference type="KEGG" id="mor:MOC_1680"/>
<feature type="binding site" evidence="3">
    <location>
        <position position="104"/>
    </location>
    <ligand>
        <name>substrate</name>
    </ligand>
</feature>
<feature type="binding site" evidence="3">
    <location>
        <position position="18"/>
    </location>
    <ligand>
        <name>a divalent metal cation</name>
        <dbReference type="ChEBI" id="CHEBI:60240"/>
    </ligand>
</feature>
<comment type="similarity">
    <text evidence="1">Belongs to the SMP-30/CGR1 family.</text>
</comment>
<keyword evidence="3" id="KW-0479">Metal-binding</keyword>
<gene>
    <name evidence="5" type="ORF">MOC_1680</name>
</gene>
<dbReference type="InterPro" id="IPR005511">
    <property type="entry name" value="SMP-30"/>
</dbReference>
<accession>A0A089NSE1</accession>
<dbReference type="Gene3D" id="2.120.10.30">
    <property type="entry name" value="TolB, C-terminal domain"/>
    <property type="match status" value="1"/>
</dbReference>
<evidence type="ECO:0000313" key="5">
    <source>
        <dbReference type="EMBL" id="AIQ89435.1"/>
    </source>
</evidence>